<dbReference type="Pfam" id="PF06161">
    <property type="entry name" value="DUF975"/>
    <property type="match status" value="1"/>
</dbReference>
<dbReference type="PANTHER" id="PTHR40076">
    <property type="entry name" value="MEMBRANE PROTEIN-RELATED"/>
    <property type="match status" value="1"/>
</dbReference>
<gene>
    <name evidence="2" type="ORF">MU1_46640</name>
</gene>
<dbReference type="EMBL" id="BSSQ01000018">
    <property type="protein sequence ID" value="GLX70318.1"/>
    <property type="molecule type" value="Genomic_DNA"/>
</dbReference>
<keyword evidence="1" id="KW-0812">Transmembrane</keyword>
<name>A0ABQ6GHM0_9BACL</name>
<reference evidence="2 3" key="1">
    <citation type="submission" date="2023-03" db="EMBL/GenBank/DDBJ databases">
        <title>Draft genome sequence of the bacteria which degrade cell wall of Tricholomamatutake.</title>
        <authorList>
            <person name="Konishi Y."/>
            <person name="Fukuta Y."/>
            <person name="Shirasaka N."/>
        </authorList>
    </citation>
    <scope>NUCLEOTIDE SEQUENCE [LARGE SCALE GENOMIC DNA]</scope>
    <source>
        <strain evidence="3">mu1</strain>
    </source>
</reference>
<dbReference type="InterPro" id="IPR010380">
    <property type="entry name" value="DUF975"/>
</dbReference>
<feature type="transmembrane region" description="Helical" evidence="1">
    <location>
        <begin position="20"/>
        <end position="44"/>
    </location>
</feature>
<evidence type="ECO:0000256" key="1">
    <source>
        <dbReference type="SAM" id="Phobius"/>
    </source>
</evidence>
<keyword evidence="1" id="KW-1133">Transmembrane helix</keyword>
<organism evidence="2 3">
    <name type="scientific">Paenibacillus glycanilyticus</name>
    <dbReference type="NCBI Taxonomy" id="126569"/>
    <lineage>
        <taxon>Bacteria</taxon>
        <taxon>Bacillati</taxon>
        <taxon>Bacillota</taxon>
        <taxon>Bacilli</taxon>
        <taxon>Bacillales</taxon>
        <taxon>Paenibacillaceae</taxon>
        <taxon>Paenibacillus</taxon>
    </lineage>
</organism>
<dbReference type="PANTHER" id="PTHR40076:SF1">
    <property type="entry name" value="MEMBRANE PROTEIN"/>
    <property type="match status" value="1"/>
</dbReference>
<comment type="caution">
    <text evidence="2">The sequence shown here is derived from an EMBL/GenBank/DDBJ whole genome shotgun (WGS) entry which is preliminary data.</text>
</comment>
<accession>A0ABQ6GHM0</accession>
<feature type="transmembrane region" description="Helical" evidence="1">
    <location>
        <begin position="153"/>
        <end position="179"/>
    </location>
</feature>
<dbReference type="Proteomes" id="UP001157114">
    <property type="component" value="Unassembled WGS sequence"/>
</dbReference>
<protein>
    <submittedName>
        <fullName evidence="2">Membrane protein</fullName>
    </submittedName>
</protein>
<sequence>MNASYSELRARARDSLRGNWGKAVGGFVLSLLMGAVIGLINYLLPFLGNLVSILVSGSISLGLISFYLGIARKENPPVSEVFSGFSLFIKAFCLYFMVGLFTFLWTLLLVIPGIIAALRYSQAYFILRDNPDIGIMAAIDESKQIMKGNKWRYFVLQLTFIGWAILAAIPCGLGFLWLAPYVSVTHAHFYDNVTGRFPAPAPDSF</sequence>
<feature type="transmembrane region" description="Helical" evidence="1">
    <location>
        <begin position="104"/>
        <end position="127"/>
    </location>
</feature>
<dbReference type="RefSeq" id="WP_284241080.1">
    <property type="nucleotide sequence ID" value="NZ_BSSQ01000018.1"/>
</dbReference>
<evidence type="ECO:0000313" key="3">
    <source>
        <dbReference type="Proteomes" id="UP001157114"/>
    </source>
</evidence>
<feature type="transmembrane region" description="Helical" evidence="1">
    <location>
        <begin position="50"/>
        <end position="69"/>
    </location>
</feature>
<keyword evidence="3" id="KW-1185">Reference proteome</keyword>
<keyword evidence="1" id="KW-0472">Membrane</keyword>
<proteinExistence type="predicted"/>
<evidence type="ECO:0000313" key="2">
    <source>
        <dbReference type="EMBL" id="GLX70318.1"/>
    </source>
</evidence>